<keyword evidence="2" id="KW-1185">Reference proteome</keyword>
<protein>
    <submittedName>
        <fullName evidence="1">Uncharacterized protein</fullName>
    </submittedName>
</protein>
<sequence length="105" mass="11706">MPEMTNIKTVDKDRLEAQVTVKSLDQWLFELKEKSGLTARIEELEKKNVSNETATGDPSSTTRINFASIAQQLNKPGSILYNAAVKSVKNNEVLTEKKSKNIIVV</sequence>
<evidence type="ECO:0000313" key="1">
    <source>
        <dbReference type="EMBL" id="RNA23187.1"/>
    </source>
</evidence>
<accession>A0A3M7RIF1</accession>
<reference evidence="1 2" key="1">
    <citation type="journal article" date="2018" name="Sci. Rep.">
        <title>Genomic signatures of local adaptation to the degree of environmental predictability in rotifers.</title>
        <authorList>
            <person name="Franch-Gras L."/>
            <person name="Hahn C."/>
            <person name="Garcia-Roger E.M."/>
            <person name="Carmona M.J."/>
            <person name="Serra M."/>
            <person name="Gomez A."/>
        </authorList>
    </citation>
    <scope>NUCLEOTIDE SEQUENCE [LARGE SCALE GENOMIC DNA]</scope>
    <source>
        <strain evidence="1">HYR1</strain>
    </source>
</reference>
<evidence type="ECO:0000313" key="2">
    <source>
        <dbReference type="Proteomes" id="UP000276133"/>
    </source>
</evidence>
<dbReference type="Proteomes" id="UP000276133">
    <property type="component" value="Unassembled WGS sequence"/>
</dbReference>
<feature type="non-terminal residue" evidence="1">
    <location>
        <position position="105"/>
    </location>
</feature>
<organism evidence="1 2">
    <name type="scientific">Brachionus plicatilis</name>
    <name type="common">Marine rotifer</name>
    <name type="synonym">Brachionus muelleri</name>
    <dbReference type="NCBI Taxonomy" id="10195"/>
    <lineage>
        <taxon>Eukaryota</taxon>
        <taxon>Metazoa</taxon>
        <taxon>Spiralia</taxon>
        <taxon>Gnathifera</taxon>
        <taxon>Rotifera</taxon>
        <taxon>Eurotatoria</taxon>
        <taxon>Monogononta</taxon>
        <taxon>Pseudotrocha</taxon>
        <taxon>Ploima</taxon>
        <taxon>Brachionidae</taxon>
        <taxon>Brachionus</taxon>
    </lineage>
</organism>
<proteinExistence type="predicted"/>
<comment type="caution">
    <text evidence="1">The sequence shown here is derived from an EMBL/GenBank/DDBJ whole genome shotgun (WGS) entry which is preliminary data.</text>
</comment>
<dbReference type="AlphaFoldDB" id="A0A3M7RIF1"/>
<dbReference type="EMBL" id="REGN01003337">
    <property type="protein sequence ID" value="RNA23187.1"/>
    <property type="molecule type" value="Genomic_DNA"/>
</dbReference>
<name>A0A3M7RIF1_BRAPC</name>
<gene>
    <name evidence="1" type="ORF">BpHYR1_019581</name>
</gene>